<evidence type="ECO:0000313" key="2">
    <source>
        <dbReference type="EMBL" id="OEJ72530.1"/>
    </source>
</evidence>
<dbReference type="CDD" id="cd16412">
    <property type="entry name" value="dndB"/>
    <property type="match status" value="1"/>
</dbReference>
<proteinExistence type="predicted"/>
<gene>
    <name evidence="2" type="ORF">BH720_23795</name>
</gene>
<dbReference type="EMBL" id="MJGC01000121">
    <property type="protein sequence ID" value="OEJ72530.1"/>
    <property type="molecule type" value="Genomic_DNA"/>
</dbReference>
<comment type="caution">
    <text evidence="2">The sequence shown here is derived from an EMBL/GenBank/DDBJ whole genome shotgun (WGS) entry which is preliminary data.</text>
</comment>
<dbReference type="RefSeq" id="WP_069969723.1">
    <property type="nucleotide sequence ID" value="NZ_CM124774.1"/>
</dbReference>
<dbReference type="AlphaFoldDB" id="A0A1E5QCY7"/>
<organism evidence="2">
    <name type="scientific">Desertifilum tharense IPPAS B-1220</name>
    <dbReference type="NCBI Taxonomy" id="1781255"/>
    <lineage>
        <taxon>Bacteria</taxon>
        <taxon>Bacillati</taxon>
        <taxon>Cyanobacteriota</taxon>
        <taxon>Cyanophyceae</taxon>
        <taxon>Desertifilales</taxon>
        <taxon>Desertifilaceae</taxon>
        <taxon>Desertifilum</taxon>
    </lineage>
</organism>
<accession>A0A1E5QCY7</accession>
<protein>
    <recommendedName>
        <fullName evidence="3">DGQHR domain-containing protein</fullName>
    </recommendedName>
</protein>
<evidence type="ECO:0008006" key="3">
    <source>
        <dbReference type="Google" id="ProtNLM"/>
    </source>
</evidence>
<feature type="compositionally biased region" description="Basic and acidic residues" evidence="1">
    <location>
        <begin position="69"/>
        <end position="80"/>
    </location>
</feature>
<name>A0A1E5QCY7_9CYAN</name>
<dbReference type="InterPro" id="IPR017642">
    <property type="entry name" value="DNA_S_mod_DndB"/>
</dbReference>
<sequence>MSSLEFPQPDQNLTLDAFLSPYFAQYHRERCYPGLLFRQGKRQMIQINVPAHDLPTLLQAKPSTGNDPDSGKNRPEVKGHAEEIKGYIRERVGKNKPWILGTLTANIHPDDINIIELGRDICLVIIPRKVKLDITDGQHRKRAIHELIVGSESELISDNNFPITLVLEDDFNQCQTDFRDMAQTRQLDQTLLKSFGEFEGQVGITKVLQTEVPMFRGKTEKIKSAPATKQKLIYTTNYIAKFVSCAFANDPNDELKNIEVEPAARALIKALNQFFSESIHTRHIFEKDAQELTVVEVSDFKENCLLGRSVGLEILGRLLYFAYDRTMSCFLPEKVRQISNLDWSKSSHVWEGTVVLSSYNPPNVAKSYKITASANAVRLAVSSAKSHLGWN</sequence>
<dbReference type="STRING" id="1781255.BH720_23795"/>
<evidence type="ECO:0000256" key="1">
    <source>
        <dbReference type="SAM" id="MobiDB-lite"/>
    </source>
</evidence>
<reference evidence="2" key="1">
    <citation type="submission" date="2016-09" db="EMBL/GenBank/DDBJ databases">
        <title>Draft genome of thermotolerant cyanobacterium Desertifilum sp. strain IPPAS B-1220.</title>
        <authorList>
            <person name="Sinetova M.A."/>
            <person name="Bolakhan K."/>
            <person name="Zayadan B.K."/>
            <person name="Mironov K.S."/>
            <person name="Ustinova V."/>
            <person name="Kupriyanova E.V."/>
            <person name="Sidorov R.A."/>
            <person name="Skrypnik A.N."/>
            <person name="Gogoleva N.E."/>
            <person name="Gogolev Y.V."/>
            <person name="Los D.A."/>
        </authorList>
    </citation>
    <scope>NUCLEOTIDE SEQUENCE [LARGE SCALE GENOMIC DNA]</scope>
    <source>
        <strain evidence="2">IPPAS B-1220</strain>
    </source>
</reference>
<dbReference type="OrthoDB" id="3524978at2"/>
<dbReference type="Pfam" id="PF14072">
    <property type="entry name" value="DndB"/>
    <property type="match status" value="1"/>
</dbReference>
<feature type="region of interest" description="Disordered" evidence="1">
    <location>
        <begin position="57"/>
        <end position="80"/>
    </location>
</feature>